<evidence type="ECO:0000313" key="3">
    <source>
        <dbReference type="Proteomes" id="UP000265663"/>
    </source>
</evidence>
<gene>
    <name evidence="2" type="ORF">GMOD_00002722</name>
</gene>
<dbReference type="PANTHER" id="PTHR28083:SF1">
    <property type="entry name" value="GOOD FOR FULL DBP5 ACTIVITY PROTEIN 2"/>
    <property type="match status" value="1"/>
</dbReference>
<dbReference type="Pfam" id="PF21762">
    <property type="entry name" value="DEDDh_C"/>
    <property type="match status" value="1"/>
</dbReference>
<dbReference type="GO" id="GO:0005634">
    <property type="term" value="C:nucleus"/>
    <property type="evidence" value="ECO:0007669"/>
    <property type="project" value="TreeGrafter"/>
</dbReference>
<dbReference type="InterPro" id="IPR040151">
    <property type="entry name" value="Gfd2/YDR514C-like"/>
</dbReference>
<dbReference type="AlphaFoldDB" id="A0A3M7M2Z7"/>
<dbReference type="PANTHER" id="PTHR28083">
    <property type="entry name" value="GOOD FOR FULL DBP5 ACTIVITY PROTEIN 2"/>
    <property type="match status" value="1"/>
</dbReference>
<dbReference type="InterPro" id="IPR048519">
    <property type="entry name" value="Gfd2/YDR514C-like_C"/>
</dbReference>
<name>A0A3M7M2Z7_9PLEO</name>
<dbReference type="Proteomes" id="UP000265663">
    <property type="component" value="Unassembled WGS sequence"/>
</dbReference>
<accession>A0A3M7M2Z7</accession>
<evidence type="ECO:0000313" key="2">
    <source>
        <dbReference type="EMBL" id="RMZ68846.1"/>
    </source>
</evidence>
<evidence type="ECO:0000259" key="1">
    <source>
        <dbReference type="Pfam" id="PF21762"/>
    </source>
</evidence>
<feature type="domain" description="Gfd2/YDR514C-like C-terminal" evidence="1">
    <location>
        <begin position="81"/>
        <end position="273"/>
    </location>
</feature>
<dbReference type="EMBL" id="KE747817">
    <property type="protein sequence ID" value="RMZ68846.1"/>
    <property type="molecule type" value="Genomic_DNA"/>
</dbReference>
<protein>
    <submittedName>
        <fullName evidence="2">F-box domain-containing</fullName>
    </submittedName>
</protein>
<sequence>MVEHNMTMAKLLSKLRYKSRSTKKRYDLLESPTKEVTTPEVDLHMGGIINFFSTMSQTEILEYCLGFDKQGAPKLAEHIILVALKYRTLDDEPYPLLEVGLHFIHRCDAKNELDNPGPHSLNILRQISYRHMIMEDNAHHANRLPDPREIEINHFGATRFVSVGDAKDILEQIFRTPPAIYSPTGRKSYLACPCPIVMLNYDTPQWPALEKAFEIDPFIAYNIVATINTKCIACEPGNPWSSDTITLSKLTQELKIEYPAQQSASDQAAYAIIDAIQLVMRPKVPLAIESIRSVYVESIATAG</sequence>
<organism evidence="2 3">
    <name type="scientific">Pyrenophora seminiperda CCB06</name>
    <dbReference type="NCBI Taxonomy" id="1302712"/>
    <lineage>
        <taxon>Eukaryota</taxon>
        <taxon>Fungi</taxon>
        <taxon>Dikarya</taxon>
        <taxon>Ascomycota</taxon>
        <taxon>Pezizomycotina</taxon>
        <taxon>Dothideomycetes</taxon>
        <taxon>Pleosporomycetidae</taxon>
        <taxon>Pleosporales</taxon>
        <taxon>Pleosporineae</taxon>
        <taxon>Pleosporaceae</taxon>
        <taxon>Pyrenophora</taxon>
    </lineage>
</organism>
<reference evidence="2 3" key="1">
    <citation type="journal article" date="2014" name="PLoS ONE">
        <title>De novo Genome Assembly of the Fungal Plant Pathogen Pyrenophora semeniperda.</title>
        <authorList>
            <person name="Soliai M.M."/>
            <person name="Meyer S.E."/>
            <person name="Udall J.A."/>
            <person name="Elzinga D.E."/>
            <person name="Hermansen R.A."/>
            <person name="Bodily P.M."/>
            <person name="Hart A.A."/>
            <person name="Coleman C.E."/>
        </authorList>
    </citation>
    <scope>NUCLEOTIDE SEQUENCE [LARGE SCALE GENOMIC DNA]</scope>
    <source>
        <strain evidence="2 3">CCB06</strain>
        <tissue evidence="2">Mycelium</tissue>
    </source>
</reference>
<keyword evidence="3" id="KW-1185">Reference proteome</keyword>
<proteinExistence type="predicted"/>
<dbReference type="OrthoDB" id="5953249at2759"/>